<gene>
    <name evidence="3" type="ORF">PT974_06732</name>
</gene>
<protein>
    <submittedName>
        <fullName evidence="3">Uncharacterized protein</fullName>
    </submittedName>
</protein>
<organism evidence="3 4">
    <name type="scientific">Cladobotryum mycophilum</name>
    <dbReference type="NCBI Taxonomy" id="491253"/>
    <lineage>
        <taxon>Eukaryota</taxon>
        <taxon>Fungi</taxon>
        <taxon>Dikarya</taxon>
        <taxon>Ascomycota</taxon>
        <taxon>Pezizomycotina</taxon>
        <taxon>Sordariomycetes</taxon>
        <taxon>Hypocreomycetidae</taxon>
        <taxon>Hypocreales</taxon>
        <taxon>Hypocreaceae</taxon>
        <taxon>Cladobotryum</taxon>
    </lineage>
</organism>
<evidence type="ECO:0000313" key="4">
    <source>
        <dbReference type="Proteomes" id="UP001338125"/>
    </source>
</evidence>
<feature type="compositionally biased region" description="Basic residues" evidence="2">
    <location>
        <begin position="62"/>
        <end position="78"/>
    </location>
</feature>
<comment type="caution">
    <text evidence="3">The sequence shown here is derived from an EMBL/GenBank/DDBJ whole genome shotgun (WGS) entry which is preliminary data.</text>
</comment>
<accession>A0ABR0SMI0</accession>
<reference evidence="3 4" key="1">
    <citation type="submission" date="2024-01" db="EMBL/GenBank/DDBJ databases">
        <title>Complete genome of Cladobotryum mycophilum ATHUM6906.</title>
        <authorList>
            <person name="Christinaki A.C."/>
            <person name="Myridakis A.I."/>
            <person name="Kouvelis V.N."/>
        </authorList>
    </citation>
    <scope>NUCLEOTIDE SEQUENCE [LARGE SCALE GENOMIC DNA]</scope>
    <source>
        <strain evidence="3 4">ATHUM6906</strain>
    </source>
</reference>
<feature type="compositionally biased region" description="Gly residues" evidence="2">
    <location>
        <begin position="81"/>
        <end position="92"/>
    </location>
</feature>
<proteinExistence type="predicted"/>
<dbReference type="EMBL" id="JAVFKD010000012">
    <property type="protein sequence ID" value="KAK5993303.1"/>
    <property type="molecule type" value="Genomic_DNA"/>
</dbReference>
<feature type="region of interest" description="Disordered" evidence="2">
    <location>
        <begin position="52"/>
        <end position="98"/>
    </location>
</feature>
<dbReference type="Proteomes" id="UP001338125">
    <property type="component" value="Unassembled WGS sequence"/>
</dbReference>
<evidence type="ECO:0000256" key="1">
    <source>
        <dbReference type="ARBA" id="ARBA00023242"/>
    </source>
</evidence>
<keyword evidence="4" id="KW-1185">Reference proteome</keyword>
<dbReference type="PANTHER" id="PTHR37540">
    <property type="entry name" value="TRANSCRIPTION FACTOR (ACR-2), PUTATIVE-RELATED-RELATED"/>
    <property type="match status" value="1"/>
</dbReference>
<sequence>MKASSRRTNSNPPNASSSNRLSLLMPCPRPIAAAAAVPIQFINAAHPDESNSAQSLSQIRSHAARQVHAQRRLRKAAAHKGVGGGGGSGSGNGASSSIVGSTKHVPVALAAAAAATVTAAVTTSFSADRDAEQEYDHWEDQGLRRIAPRTRETVQYILARVQKPRQMIGDTRRDACQGAFAWTLSSEEYHNEWVIDYGYKGCIPDAMMPTYLKAMKTVYVPYAIAHPCLLTAMLYVASQRCSTNASSPEEAKRHELMALHYRLKCIQMMKQAVSKDAVADDATIALGMVMSAESFREGDSLGSDFHGQATIKMIGARGGSSPSSPYLAYCNTFSRHLCITQITNGYLGHLRIKVHM</sequence>
<dbReference type="Pfam" id="PF11951">
    <property type="entry name" value="Fungal_trans_2"/>
    <property type="match status" value="1"/>
</dbReference>
<feature type="compositionally biased region" description="Low complexity" evidence="2">
    <location>
        <begin position="6"/>
        <end position="22"/>
    </location>
</feature>
<keyword evidence="1" id="KW-0539">Nucleus</keyword>
<dbReference type="InterPro" id="IPR021858">
    <property type="entry name" value="Fun_TF"/>
</dbReference>
<evidence type="ECO:0000256" key="2">
    <source>
        <dbReference type="SAM" id="MobiDB-lite"/>
    </source>
</evidence>
<feature type="region of interest" description="Disordered" evidence="2">
    <location>
        <begin position="1"/>
        <end position="22"/>
    </location>
</feature>
<name>A0ABR0SMI0_9HYPO</name>
<dbReference type="PANTHER" id="PTHR37540:SF5">
    <property type="entry name" value="TRANSCRIPTION FACTOR DOMAIN-CONTAINING PROTEIN"/>
    <property type="match status" value="1"/>
</dbReference>
<evidence type="ECO:0000313" key="3">
    <source>
        <dbReference type="EMBL" id="KAK5993303.1"/>
    </source>
</evidence>